<dbReference type="EMBL" id="JASAOG010000002">
    <property type="protein sequence ID" value="KAK0069757.1"/>
    <property type="molecule type" value="Genomic_DNA"/>
</dbReference>
<organism evidence="2 3">
    <name type="scientific">Biomphalaria pfeifferi</name>
    <name type="common">Bloodfluke planorb</name>
    <name type="synonym">Freshwater snail</name>
    <dbReference type="NCBI Taxonomy" id="112525"/>
    <lineage>
        <taxon>Eukaryota</taxon>
        <taxon>Metazoa</taxon>
        <taxon>Spiralia</taxon>
        <taxon>Lophotrochozoa</taxon>
        <taxon>Mollusca</taxon>
        <taxon>Gastropoda</taxon>
        <taxon>Heterobranchia</taxon>
        <taxon>Euthyneura</taxon>
        <taxon>Panpulmonata</taxon>
        <taxon>Hygrophila</taxon>
        <taxon>Lymnaeoidea</taxon>
        <taxon>Planorbidae</taxon>
        <taxon>Biomphalaria</taxon>
    </lineage>
</organism>
<reference evidence="2" key="1">
    <citation type="journal article" date="2023" name="PLoS Negl. Trop. Dis.">
        <title>A genome sequence for Biomphalaria pfeifferi, the major vector snail for the human-infecting parasite Schistosoma mansoni.</title>
        <authorList>
            <person name="Bu L."/>
            <person name="Lu L."/>
            <person name="Laidemitt M.R."/>
            <person name="Zhang S.M."/>
            <person name="Mutuku M."/>
            <person name="Mkoji G."/>
            <person name="Steinauer M."/>
            <person name="Loker E.S."/>
        </authorList>
    </citation>
    <scope>NUCLEOTIDE SEQUENCE</scope>
    <source>
        <strain evidence="2">KasaAsao</strain>
    </source>
</reference>
<accession>A0AAD8CBX7</accession>
<dbReference type="Proteomes" id="UP001233172">
    <property type="component" value="Unassembled WGS sequence"/>
</dbReference>
<evidence type="ECO:0000256" key="1">
    <source>
        <dbReference type="SAM" id="MobiDB-lite"/>
    </source>
</evidence>
<sequence>SVYITSPWYIVLSPLGTTNCSEFSSPKTMPPSHSQMYRYTHTHLFRLSIERRDQHEEGDSGDRMRERRDQMKRDIVGTE</sequence>
<feature type="non-terminal residue" evidence="2">
    <location>
        <position position="1"/>
    </location>
</feature>
<name>A0AAD8CBX7_BIOPF</name>
<gene>
    <name evidence="2" type="ORF">Bpfe_000934</name>
</gene>
<reference evidence="2" key="2">
    <citation type="submission" date="2023-04" db="EMBL/GenBank/DDBJ databases">
        <authorList>
            <person name="Bu L."/>
            <person name="Lu L."/>
            <person name="Laidemitt M.R."/>
            <person name="Zhang S.M."/>
            <person name="Mutuku M."/>
            <person name="Mkoji G."/>
            <person name="Steinauer M."/>
            <person name="Loker E.S."/>
        </authorList>
    </citation>
    <scope>NUCLEOTIDE SEQUENCE</scope>
    <source>
        <strain evidence="2">KasaAsao</strain>
        <tissue evidence="2">Whole Snail</tissue>
    </source>
</reference>
<evidence type="ECO:0000313" key="3">
    <source>
        <dbReference type="Proteomes" id="UP001233172"/>
    </source>
</evidence>
<keyword evidence="3" id="KW-1185">Reference proteome</keyword>
<feature type="region of interest" description="Disordered" evidence="1">
    <location>
        <begin position="50"/>
        <end position="79"/>
    </location>
</feature>
<comment type="caution">
    <text evidence="2">The sequence shown here is derived from an EMBL/GenBank/DDBJ whole genome shotgun (WGS) entry which is preliminary data.</text>
</comment>
<dbReference type="AlphaFoldDB" id="A0AAD8CBX7"/>
<evidence type="ECO:0000313" key="2">
    <source>
        <dbReference type="EMBL" id="KAK0069757.1"/>
    </source>
</evidence>
<proteinExistence type="predicted"/>
<protein>
    <submittedName>
        <fullName evidence="2">Uncharacterized protein</fullName>
    </submittedName>
</protein>